<reference evidence="4" key="3">
    <citation type="submission" date="2025-09" db="UniProtKB">
        <authorList>
            <consortium name="Ensembl"/>
        </authorList>
    </citation>
    <scope>IDENTIFICATION</scope>
</reference>
<dbReference type="PROSITE" id="PS50088">
    <property type="entry name" value="ANK_REPEAT"/>
    <property type="match status" value="3"/>
</dbReference>
<keyword evidence="1" id="KW-0677">Repeat</keyword>
<keyword evidence="2 3" id="KW-0040">ANK repeat</keyword>
<evidence type="ECO:0000256" key="3">
    <source>
        <dbReference type="PROSITE-ProRule" id="PRU00023"/>
    </source>
</evidence>
<dbReference type="OMA" id="GCERIAC"/>
<name>H2Z6B9_CIOSA</name>
<evidence type="ECO:0000256" key="2">
    <source>
        <dbReference type="ARBA" id="ARBA00023043"/>
    </source>
</evidence>
<organism evidence="4 5">
    <name type="scientific">Ciona savignyi</name>
    <name type="common">Pacific transparent sea squirt</name>
    <dbReference type="NCBI Taxonomy" id="51511"/>
    <lineage>
        <taxon>Eukaryota</taxon>
        <taxon>Metazoa</taxon>
        <taxon>Chordata</taxon>
        <taxon>Tunicata</taxon>
        <taxon>Ascidiacea</taxon>
        <taxon>Phlebobranchia</taxon>
        <taxon>Cionidae</taxon>
        <taxon>Ciona</taxon>
    </lineage>
</organism>
<evidence type="ECO:0000313" key="4">
    <source>
        <dbReference type="Ensembl" id="ENSCSAVP00000013131.1"/>
    </source>
</evidence>
<dbReference type="PANTHER" id="PTHR24173">
    <property type="entry name" value="ANKYRIN REPEAT CONTAINING"/>
    <property type="match status" value="1"/>
</dbReference>
<dbReference type="Pfam" id="PF12796">
    <property type="entry name" value="Ank_2"/>
    <property type="match status" value="1"/>
</dbReference>
<dbReference type="SMART" id="SM00248">
    <property type="entry name" value="ANK"/>
    <property type="match status" value="3"/>
</dbReference>
<evidence type="ECO:0000256" key="1">
    <source>
        <dbReference type="ARBA" id="ARBA00022737"/>
    </source>
</evidence>
<reference evidence="4" key="2">
    <citation type="submission" date="2025-08" db="UniProtKB">
        <authorList>
            <consortium name="Ensembl"/>
        </authorList>
    </citation>
    <scope>IDENTIFICATION</scope>
</reference>
<dbReference type="STRING" id="51511.ENSCSAVP00000013131"/>
<dbReference type="Ensembl" id="ENSCSAVT00000013280.1">
    <property type="protein sequence ID" value="ENSCSAVP00000013131.1"/>
    <property type="gene ID" value="ENSCSAVG00000007711.1"/>
</dbReference>
<accession>H2Z6B9</accession>
<dbReference type="AlphaFoldDB" id="H2Z6B9"/>
<dbReference type="PROSITE" id="PS50297">
    <property type="entry name" value="ANK_REP_REGION"/>
    <property type="match status" value="2"/>
</dbReference>
<proteinExistence type="predicted"/>
<protein>
    <submittedName>
        <fullName evidence="4">Uncharacterized protein</fullName>
    </submittedName>
</protein>
<dbReference type="PANTHER" id="PTHR24173:SF74">
    <property type="entry name" value="ANKYRIN REPEAT DOMAIN-CONTAINING PROTEIN 16"/>
    <property type="match status" value="1"/>
</dbReference>
<dbReference type="Gene3D" id="1.25.40.20">
    <property type="entry name" value="Ankyrin repeat-containing domain"/>
    <property type="match status" value="1"/>
</dbReference>
<keyword evidence="5" id="KW-1185">Reference proteome</keyword>
<dbReference type="SUPFAM" id="SSF48403">
    <property type="entry name" value="Ankyrin repeat"/>
    <property type="match status" value="1"/>
</dbReference>
<dbReference type="InterPro" id="IPR002110">
    <property type="entry name" value="Ankyrin_rpt"/>
</dbReference>
<reference evidence="5" key="1">
    <citation type="submission" date="2003-08" db="EMBL/GenBank/DDBJ databases">
        <authorList>
            <person name="Birren B."/>
            <person name="Nusbaum C."/>
            <person name="Abebe A."/>
            <person name="Abouelleil A."/>
            <person name="Adekoya E."/>
            <person name="Ait-zahra M."/>
            <person name="Allen N."/>
            <person name="Allen T."/>
            <person name="An P."/>
            <person name="Anderson M."/>
            <person name="Anderson S."/>
            <person name="Arachchi H."/>
            <person name="Armbruster J."/>
            <person name="Bachantsang P."/>
            <person name="Baldwin J."/>
            <person name="Barry A."/>
            <person name="Bayul T."/>
            <person name="Blitshsteyn B."/>
            <person name="Bloom T."/>
            <person name="Blye J."/>
            <person name="Boguslavskiy L."/>
            <person name="Borowsky M."/>
            <person name="Boukhgalter B."/>
            <person name="Brunache A."/>
            <person name="Butler J."/>
            <person name="Calixte N."/>
            <person name="Calvo S."/>
            <person name="Camarata J."/>
            <person name="Campo K."/>
            <person name="Chang J."/>
            <person name="Cheshatsang Y."/>
            <person name="Citroen M."/>
            <person name="Collymore A."/>
            <person name="Considine T."/>
            <person name="Cook A."/>
            <person name="Cooke P."/>
            <person name="Corum B."/>
            <person name="Cuomo C."/>
            <person name="David R."/>
            <person name="Dawoe T."/>
            <person name="Degray S."/>
            <person name="Dodge S."/>
            <person name="Dooley K."/>
            <person name="Dorje P."/>
            <person name="Dorjee K."/>
            <person name="Dorris L."/>
            <person name="Duffey N."/>
            <person name="Dupes A."/>
            <person name="Elkins T."/>
            <person name="Engels R."/>
            <person name="Erickson J."/>
            <person name="Farina A."/>
            <person name="Faro S."/>
            <person name="Ferreira P."/>
            <person name="Fischer H."/>
            <person name="Fitzgerald M."/>
            <person name="Foley K."/>
            <person name="Gage D."/>
            <person name="Galagan J."/>
            <person name="Gearin G."/>
            <person name="Gnerre S."/>
            <person name="Gnirke A."/>
            <person name="Goyette A."/>
            <person name="Graham J."/>
            <person name="Grandbois E."/>
            <person name="Gyaltsen K."/>
            <person name="Hafez N."/>
            <person name="Hagopian D."/>
            <person name="Hagos B."/>
            <person name="Hall J."/>
            <person name="Hatcher B."/>
            <person name="Heller A."/>
            <person name="Higgins H."/>
            <person name="Honan T."/>
            <person name="Horn A."/>
            <person name="Houde N."/>
            <person name="Hughes L."/>
            <person name="Hulme W."/>
            <person name="Husby E."/>
            <person name="Iliev I."/>
            <person name="Jaffe D."/>
            <person name="Jones C."/>
            <person name="Kamal M."/>
            <person name="Kamat A."/>
            <person name="Kamvysselis M."/>
            <person name="Karlsson E."/>
            <person name="Kells C."/>
            <person name="Kieu A."/>
            <person name="Kisner P."/>
            <person name="Kodira C."/>
            <person name="Kulbokas E."/>
            <person name="Labutti K."/>
            <person name="Lama D."/>
            <person name="Landers T."/>
            <person name="Leger J."/>
            <person name="Levine S."/>
            <person name="Lewis D."/>
            <person name="Lewis T."/>
            <person name="Lindblad-toh K."/>
            <person name="Liu X."/>
            <person name="Lokyitsang T."/>
            <person name="Lokyitsang Y."/>
            <person name="Lucien O."/>
            <person name="Lui A."/>
            <person name="Ma L.J."/>
            <person name="Mabbitt R."/>
            <person name="Macdonald J."/>
            <person name="Maclean C."/>
            <person name="Major J."/>
            <person name="Manning J."/>
            <person name="Marabella R."/>
            <person name="Maru K."/>
            <person name="Matthews C."/>
            <person name="Mauceli E."/>
            <person name="Mccarthy M."/>
            <person name="Mcdonough S."/>
            <person name="Mcghee T."/>
            <person name="Meldrim J."/>
            <person name="Meneus L."/>
            <person name="Mesirov J."/>
            <person name="Mihalev A."/>
            <person name="Mihova T."/>
            <person name="Mikkelsen T."/>
            <person name="Mlenga V."/>
            <person name="Moru K."/>
            <person name="Mozes J."/>
            <person name="Mulrain L."/>
            <person name="Munson G."/>
            <person name="Naylor J."/>
            <person name="Newes C."/>
            <person name="Nguyen C."/>
            <person name="Nguyen N."/>
            <person name="Nguyen T."/>
            <person name="Nicol R."/>
            <person name="Nielsen C."/>
            <person name="Nizzari M."/>
            <person name="Norbu C."/>
            <person name="Norbu N."/>
            <person name="O'donnell P."/>
            <person name="Okoawo O."/>
            <person name="O'leary S."/>
            <person name="Omotosho B."/>
            <person name="O'neill K."/>
            <person name="Osman S."/>
            <person name="Parker S."/>
            <person name="Perrin D."/>
            <person name="Phunkhang P."/>
            <person name="Piqani B."/>
            <person name="Purcell S."/>
            <person name="Rachupka T."/>
            <person name="Ramasamy U."/>
            <person name="Rameau R."/>
            <person name="Ray V."/>
            <person name="Raymond C."/>
            <person name="Retta R."/>
            <person name="Richardson S."/>
            <person name="Rise C."/>
            <person name="Rodriguez J."/>
            <person name="Rogers J."/>
            <person name="Rogov P."/>
            <person name="Rutman M."/>
            <person name="Schupbach R."/>
            <person name="Seaman C."/>
            <person name="Settipalli S."/>
            <person name="Sharpe T."/>
            <person name="Sheridan J."/>
            <person name="Sherpa N."/>
            <person name="Shi J."/>
            <person name="Smirnov S."/>
            <person name="Smith C."/>
            <person name="Sougnez C."/>
            <person name="Spencer B."/>
            <person name="Stalker J."/>
            <person name="Stange-thomann N."/>
            <person name="Stavropoulos S."/>
            <person name="Stetson K."/>
            <person name="Stone C."/>
            <person name="Stone S."/>
            <person name="Stubbs M."/>
            <person name="Talamas J."/>
            <person name="Tchuinga P."/>
            <person name="Tenzing P."/>
            <person name="Tesfaye S."/>
            <person name="Theodore J."/>
            <person name="Thoulutsang Y."/>
            <person name="Topham K."/>
            <person name="Towey S."/>
            <person name="Tsamla T."/>
            <person name="Tsomo N."/>
            <person name="Vallee D."/>
            <person name="Vassiliev H."/>
            <person name="Venkataraman V."/>
            <person name="Vinson J."/>
            <person name="Vo A."/>
            <person name="Wade C."/>
            <person name="Wang S."/>
            <person name="Wangchuk T."/>
            <person name="Wangdi T."/>
            <person name="Whittaker C."/>
            <person name="Wilkinson J."/>
            <person name="Wu Y."/>
            <person name="Wyman D."/>
            <person name="Yadav S."/>
            <person name="Yang S."/>
            <person name="Yang X."/>
            <person name="Yeager S."/>
            <person name="Yee E."/>
            <person name="Young G."/>
            <person name="Zainoun J."/>
            <person name="Zembeck L."/>
            <person name="Zimmer A."/>
            <person name="Zody M."/>
            <person name="Lander E."/>
        </authorList>
    </citation>
    <scope>NUCLEOTIDE SEQUENCE [LARGE SCALE GENOMIC DNA]</scope>
</reference>
<dbReference type="eggNOG" id="KOG0504">
    <property type="taxonomic scope" value="Eukaryota"/>
</dbReference>
<feature type="repeat" description="ANK" evidence="3">
    <location>
        <begin position="43"/>
        <end position="75"/>
    </location>
</feature>
<dbReference type="InParanoid" id="H2Z6B9"/>
<feature type="repeat" description="ANK" evidence="3">
    <location>
        <begin position="10"/>
        <end position="42"/>
    </location>
</feature>
<dbReference type="GeneTree" id="ENSGT00730000111087"/>
<sequence>MYNLEHQDSMWLTQLMIASAAGFSEIVKILCHYGAKVNARTKTNQTALMLAAERGFSTTLRILITYGAYVNIITTSGDTALTKAVKNGHVEIARCLLQAGADPSLKTPQGGLESRVSMPAITMVNKHKQRIESAVDACIRSHISEIGLSLHGAPVFPLRFHNLREGALLHFSFNCDLQNIPPNQGMMLFAVHGLTGAKMSIKCRLRGPCYVNAVTVNNAVMEPVMPTKELDKYSYFMTNITWRDGMNTVRIFMSQDGLVNEKLYVIAYVVGISGG</sequence>
<evidence type="ECO:0000313" key="5">
    <source>
        <dbReference type="Proteomes" id="UP000007875"/>
    </source>
</evidence>
<feature type="repeat" description="ANK" evidence="3">
    <location>
        <begin position="76"/>
        <end position="108"/>
    </location>
</feature>
<dbReference type="InterPro" id="IPR036770">
    <property type="entry name" value="Ankyrin_rpt-contain_sf"/>
</dbReference>
<dbReference type="HOGENOM" id="CLU_1011777_0_0_1"/>
<dbReference type="Proteomes" id="UP000007875">
    <property type="component" value="Unassembled WGS sequence"/>
</dbReference>